<comment type="caution">
    <text evidence="1">The sequence shown here is derived from an EMBL/GenBank/DDBJ whole genome shotgun (WGS) entry which is preliminary data.</text>
</comment>
<gene>
    <name evidence="1" type="ORF">HYC85_027401</name>
</gene>
<evidence type="ECO:0000313" key="2">
    <source>
        <dbReference type="Proteomes" id="UP000593564"/>
    </source>
</evidence>
<evidence type="ECO:0000313" key="1">
    <source>
        <dbReference type="EMBL" id="KAF5936272.1"/>
    </source>
</evidence>
<reference evidence="2" key="1">
    <citation type="journal article" date="2020" name="Nat. Commun.">
        <title>Genome assembly of wild tea tree DASZ reveals pedigree and selection history of tea varieties.</title>
        <authorList>
            <person name="Zhang W."/>
            <person name="Zhang Y."/>
            <person name="Qiu H."/>
            <person name="Guo Y."/>
            <person name="Wan H."/>
            <person name="Zhang X."/>
            <person name="Scossa F."/>
            <person name="Alseekh S."/>
            <person name="Zhang Q."/>
            <person name="Wang P."/>
            <person name="Xu L."/>
            <person name="Schmidt M.H."/>
            <person name="Jia X."/>
            <person name="Li D."/>
            <person name="Zhu A."/>
            <person name="Guo F."/>
            <person name="Chen W."/>
            <person name="Ni D."/>
            <person name="Usadel B."/>
            <person name="Fernie A.R."/>
            <person name="Wen W."/>
        </authorList>
    </citation>
    <scope>NUCLEOTIDE SEQUENCE [LARGE SCALE GENOMIC DNA]</scope>
    <source>
        <strain evidence="2">cv. G240</strain>
    </source>
</reference>
<reference evidence="1 2" key="2">
    <citation type="submission" date="2020-07" db="EMBL/GenBank/DDBJ databases">
        <title>Genome assembly of wild tea tree DASZ reveals pedigree and selection history of tea varieties.</title>
        <authorList>
            <person name="Zhang W."/>
        </authorList>
    </citation>
    <scope>NUCLEOTIDE SEQUENCE [LARGE SCALE GENOMIC DNA]</scope>
    <source>
        <strain evidence="2">cv. G240</strain>
        <tissue evidence="1">Leaf</tissue>
    </source>
</reference>
<protein>
    <submittedName>
        <fullName evidence="1">Uncharacterized protein</fullName>
    </submittedName>
</protein>
<organism evidence="1 2">
    <name type="scientific">Camellia sinensis</name>
    <name type="common">Tea plant</name>
    <name type="synonym">Thea sinensis</name>
    <dbReference type="NCBI Taxonomy" id="4442"/>
    <lineage>
        <taxon>Eukaryota</taxon>
        <taxon>Viridiplantae</taxon>
        <taxon>Streptophyta</taxon>
        <taxon>Embryophyta</taxon>
        <taxon>Tracheophyta</taxon>
        <taxon>Spermatophyta</taxon>
        <taxon>Magnoliopsida</taxon>
        <taxon>eudicotyledons</taxon>
        <taxon>Gunneridae</taxon>
        <taxon>Pentapetalae</taxon>
        <taxon>asterids</taxon>
        <taxon>Ericales</taxon>
        <taxon>Theaceae</taxon>
        <taxon>Camellia</taxon>
    </lineage>
</organism>
<proteinExistence type="predicted"/>
<keyword evidence="2" id="KW-1185">Reference proteome</keyword>
<dbReference type="AlphaFoldDB" id="A0A7J7G6B3"/>
<dbReference type="Proteomes" id="UP000593564">
    <property type="component" value="Unassembled WGS sequence"/>
</dbReference>
<dbReference type="EMBL" id="JACBKZ010000013">
    <property type="protein sequence ID" value="KAF5936272.1"/>
    <property type="molecule type" value="Genomic_DNA"/>
</dbReference>
<sequence length="66" mass="7798">MDQDLSYKTQKIKRREKGMKNEDLVNAGRHWSVVDHSNVDERAAEPLKTMTKHHGRDILKNFHRLS</sequence>
<accession>A0A7J7G6B3</accession>
<name>A0A7J7G6B3_CAMSI</name>